<comment type="caution">
    <text evidence="1">The sequence shown here is derived from an EMBL/GenBank/DDBJ whole genome shotgun (WGS) entry which is preliminary data.</text>
</comment>
<dbReference type="AlphaFoldDB" id="A0A2S8IVN7"/>
<evidence type="ECO:0000313" key="2">
    <source>
        <dbReference type="Proteomes" id="UP000238206"/>
    </source>
</evidence>
<sequence>MLLWIRQFLFAAPYGAVPTSYPGYAHCCDSLSIFNVLDLPRERRARSAQGGEMRCLYDT</sequence>
<reference evidence="1 2" key="1">
    <citation type="submission" date="2018-02" db="EMBL/GenBank/DDBJ databases">
        <title>Draft genome sequencing of Burkholderia cepacia Y14-15.</title>
        <authorList>
            <person name="Zheng B.-X."/>
        </authorList>
    </citation>
    <scope>NUCLEOTIDE SEQUENCE [LARGE SCALE GENOMIC DNA]</scope>
    <source>
        <strain evidence="1 2">Y14-15</strain>
    </source>
</reference>
<accession>A0A2S8IVN7</accession>
<organism evidence="1 2">
    <name type="scientific">Burkholderia cepacia</name>
    <name type="common">Pseudomonas cepacia</name>
    <dbReference type="NCBI Taxonomy" id="292"/>
    <lineage>
        <taxon>Bacteria</taxon>
        <taxon>Pseudomonadati</taxon>
        <taxon>Pseudomonadota</taxon>
        <taxon>Betaproteobacteria</taxon>
        <taxon>Burkholderiales</taxon>
        <taxon>Burkholderiaceae</taxon>
        <taxon>Burkholderia</taxon>
        <taxon>Burkholderia cepacia complex</taxon>
    </lineage>
</organism>
<proteinExistence type="predicted"/>
<protein>
    <submittedName>
        <fullName evidence="1">Uncharacterized protein</fullName>
    </submittedName>
</protein>
<dbReference type="Proteomes" id="UP000238206">
    <property type="component" value="Unassembled WGS sequence"/>
</dbReference>
<evidence type="ECO:0000313" key="1">
    <source>
        <dbReference type="EMBL" id="PQP18442.1"/>
    </source>
</evidence>
<gene>
    <name evidence="1" type="ORF">C5615_13155</name>
</gene>
<name>A0A2S8IVN7_BURCE</name>
<dbReference type="EMBL" id="PUIQ01000014">
    <property type="protein sequence ID" value="PQP18442.1"/>
    <property type="molecule type" value="Genomic_DNA"/>
</dbReference>